<evidence type="ECO:0000313" key="5">
    <source>
        <dbReference type="Proteomes" id="UP001500133"/>
    </source>
</evidence>
<dbReference type="PANTHER" id="PTHR11280:SF5">
    <property type="entry name" value="GLUCOSAMINE-6-PHOSPHATE ISOMERASE"/>
    <property type="match status" value="1"/>
</dbReference>
<gene>
    <name evidence="4" type="primary">nagB</name>
    <name evidence="4" type="ORF">GCM10022228_07680</name>
</gene>
<dbReference type="EMBL" id="BAAAZT010000029">
    <property type="protein sequence ID" value="GAA3899675.1"/>
    <property type="molecule type" value="Genomic_DNA"/>
</dbReference>
<keyword evidence="5" id="KW-1185">Reference proteome</keyword>
<evidence type="ECO:0000313" key="4">
    <source>
        <dbReference type="EMBL" id="GAA3899675.1"/>
    </source>
</evidence>
<dbReference type="EC" id="3.5.99.6" evidence="2"/>
<reference evidence="5" key="1">
    <citation type="journal article" date="2019" name="Int. J. Syst. Evol. Microbiol.">
        <title>The Global Catalogue of Microorganisms (GCM) 10K type strain sequencing project: providing services to taxonomists for standard genome sequencing and annotation.</title>
        <authorList>
            <consortium name="The Broad Institute Genomics Platform"/>
            <consortium name="The Broad Institute Genome Sequencing Center for Infectious Disease"/>
            <person name="Wu L."/>
            <person name="Ma J."/>
        </authorList>
    </citation>
    <scope>NUCLEOTIDE SEQUENCE [LARGE SCALE GENOMIC DNA]</scope>
    <source>
        <strain evidence="5">JCM 16914</strain>
    </source>
</reference>
<dbReference type="SUPFAM" id="SSF100950">
    <property type="entry name" value="NagB/RpiA/CoA transferase-like"/>
    <property type="match status" value="1"/>
</dbReference>
<sequence>MALGLATGSTQESLYAQLVRLIRQRSIDVSKLTTFNLDEYIGLGEWHRQSYRYYMHEHLFKHLPLSRQRLHVPDGLADNPEKACQAYSEAIRAAGGLDFQLLGIGSNGHIGFNEPYTPFSSRTHTVALSDQTRLDNGRFFSAHSEVPTHAMTLGIQDILEAREIMLLATGRHKADTMAQLYHGDANEALPASALKHHHNVTIVMDREAASGLPEHMQNANPRTR</sequence>
<dbReference type="Gene3D" id="3.40.50.1360">
    <property type="match status" value="1"/>
</dbReference>
<accession>A0ABP7LFC1</accession>
<dbReference type="PROSITE" id="PS01161">
    <property type="entry name" value="GLC_GALNAC_ISOMERASE"/>
    <property type="match status" value="1"/>
</dbReference>
<evidence type="ECO:0000256" key="1">
    <source>
        <dbReference type="ARBA" id="ARBA00022801"/>
    </source>
</evidence>
<dbReference type="InterPro" id="IPR004547">
    <property type="entry name" value="Glucosamine6P_isomerase"/>
</dbReference>
<protein>
    <recommendedName>
        <fullName evidence="2">Glucosamine-6-phosphate deaminase</fullName>
        <ecNumber evidence="2">3.5.99.6</ecNumber>
    </recommendedName>
</protein>
<organism evidence="4 5">
    <name type="scientific">Halomonas cibimaris</name>
    <dbReference type="NCBI Taxonomy" id="657012"/>
    <lineage>
        <taxon>Bacteria</taxon>
        <taxon>Pseudomonadati</taxon>
        <taxon>Pseudomonadota</taxon>
        <taxon>Gammaproteobacteria</taxon>
        <taxon>Oceanospirillales</taxon>
        <taxon>Halomonadaceae</taxon>
        <taxon>Halomonas</taxon>
    </lineage>
</organism>
<name>A0ABP7LFC1_9GAMM</name>
<dbReference type="CDD" id="cd01399">
    <property type="entry name" value="GlcN6P_deaminase"/>
    <property type="match status" value="1"/>
</dbReference>
<feature type="domain" description="Glucosamine/galactosamine-6-phosphate isomerase" evidence="3">
    <location>
        <begin position="2"/>
        <end position="201"/>
    </location>
</feature>
<dbReference type="NCBIfam" id="TIGR00502">
    <property type="entry name" value="nagB"/>
    <property type="match status" value="1"/>
</dbReference>
<proteinExistence type="predicted"/>
<dbReference type="PANTHER" id="PTHR11280">
    <property type="entry name" value="GLUCOSAMINE-6-PHOSPHATE ISOMERASE"/>
    <property type="match status" value="1"/>
</dbReference>
<comment type="caution">
    <text evidence="4">The sequence shown here is derived from an EMBL/GenBank/DDBJ whole genome shotgun (WGS) entry which is preliminary data.</text>
</comment>
<keyword evidence="1" id="KW-0378">Hydrolase</keyword>
<evidence type="ECO:0000259" key="3">
    <source>
        <dbReference type="Pfam" id="PF01182"/>
    </source>
</evidence>
<evidence type="ECO:0000256" key="2">
    <source>
        <dbReference type="NCBIfam" id="TIGR00502"/>
    </source>
</evidence>
<dbReference type="Pfam" id="PF01182">
    <property type="entry name" value="Glucosamine_iso"/>
    <property type="match status" value="1"/>
</dbReference>
<dbReference type="InterPro" id="IPR037171">
    <property type="entry name" value="NagB/RpiA_transferase-like"/>
</dbReference>
<dbReference type="InterPro" id="IPR006148">
    <property type="entry name" value="Glc/Gal-6P_isomerase"/>
</dbReference>
<dbReference type="Proteomes" id="UP001500133">
    <property type="component" value="Unassembled WGS sequence"/>
</dbReference>
<dbReference type="InterPro" id="IPR018321">
    <property type="entry name" value="Glucosamine6P_isomerase_CS"/>
</dbReference>